<dbReference type="InterPro" id="IPR017039">
    <property type="entry name" value="Virul_fac_BrkB"/>
</dbReference>
<sequence>MGIVLREQKKTSQNDVLSIVNSFLEPDMSKVDVTTTKGFIQDLIVRMRVVDISGMGAQLAYFFLLSFFPLLIFTVTLLPYLNLDEEHVFDFIQTIVPTEVFLLTQGTLTEILTTHNGGGLLGIGIVGTIWSASRGVNALIKTLHHTYDTKPRPGFINRAWSLIFTISLVIVILLALTIPIFGHHFGFALFSYLGVEENFADFWKYVSWFLPPTLIFCVLSLMFWVIPNTDPRLHFISVIPGALFSTVSWVLLIYAFSYYVNNFGNFTSTYGSIAGVIILMLWLYFTGMILIFGGLLNASMQKRKLVKKEKRKKSFR</sequence>
<evidence type="ECO:0000256" key="1">
    <source>
        <dbReference type="ARBA" id="ARBA00004651"/>
    </source>
</evidence>
<comment type="subcellular location">
    <subcellularLocation>
        <location evidence="1">Cell membrane</location>
        <topology evidence="1">Multi-pass membrane protein</topology>
    </subcellularLocation>
</comment>
<feature type="transmembrane region" description="Helical" evidence="6">
    <location>
        <begin position="120"/>
        <end position="140"/>
    </location>
</feature>
<evidence type="ECO:0000256" key="4">
    <source>
        <dbReference type="ARBA" id="ARBA00022989"/>
    </source>
</evidence>
<feature type="transmembrane region" description="Helical" evidence="6">
    <location>
        <begin position="59"/>
        <end position="81"/>
    </location>
</feature>
<keyword evidence="4 6" id="KW-1133">Transmembrane helix</keyword>
<name>A0A285S545_9BACL</name>
<dbReference type="GO" id="GO:0005886">
    <property type="term" value="C:plasma membrane"/>
    <property type="evidence" value="ECO:0007669"/>
    <property type="project" value="UniProtKB-SubCell"/>
</dbReference>
<feature type="transmembrane region" description="Helical" evidence="6">
    <location>
        <begin position="238"/>
        <end position="260"/>
    </location>
</feature>
<feature type="transmembrane region" description="Helical" evidence="6">
    <location>
        <begin position="272"/>
        <end position="298"/>
    </location>
</feature>
<evidence type="ECO:0000256" key="6">
    <source>
        <dbReference type="SAM" id="Phobius"/>
    </source>
</evidence>
<dbReference type="PIRSF" id="PIRSF035875">
    <property type="entry name" value="RNase_BN"/>
    <property type="match status" value="1"/>
</dbReference>
<feature type="transmembrane region" description="Helical" evidence="6">
    <location>
        <begin position="205"/>
        <end position="226"/>
    </location>
</feature>
<dbReference type="Proteomes" id="UP000219636">
    <property type="component" value="Unassembled WGS sequence"/>
</dbReference>
<evidence type="ECO:0000313" key="7">
    <source>
        <dbReference type="EMBL" id="SOC00034.1"/>
    </source>
</evidence>
<proteinExistence type="predicted"/>
<dbReference type="PANTHER" id="PTHR30213:SF0">
    <property type="entry name" value="UPF0761 MEMBRANE PROTEIN YIHY"/>
    <property type="match status" value="1"/>
</dbReference>
<feature type="transmembrane region" description="Helical" evidence="6">
    <location>
        <begin position="160"/>
        <end position="185"/>
    </location>
</feature>
<dbReference type="PANTHER" id="PTHR30213">
    <property type="entry name" value="INNER MEMBRANE PROTEIN YHJD"/>
    <property type="match status" value="1"/>
</dbReference>
<evidence type="ECO:0000313" key="8">
    <source>
        <dbReference type="Proteomes" id="UP000219636"/>
    </source>
</evidence>
<evidence type="ECO:0000256" key="3">
    <source>
        <dbReference type="ARBA" id="ARBA00022692"/>
    </source>
</evidence>
<evidence type="ECO:0000256" key="2">
    <source>
        <dbReference type="ARBA" id="ARBA00022475"/>
    </source>
</evidence>
<keyword evidence="3 6" id="KW-0812">Transmembrane</keyword>
<gene>
    <name evidence="7" type="ORF">SAMN05880501_102311</name>
</gene>
<dbReference type="NCBIfam" id="TIGR00765">
    <property type="entry name" value="yihY_not_rbn"/>
    <property type="match status" value="1"/>
</dbReference>
<dbReference type="AlphaFoldDB" id="A0A285S545"/>
<accession>A0A285S545</accession>
<dbReference type="Pfam" id="PF03631">
    <property type="entry name" value="Virul_fac_BrkB"/>
    <property type="match status" value="1"/>
</dbReference>
<keyword evidence="8" id="KW-1185">Reference proteome</keyword>
<organism evidence="7 8">
    <name type="scientific">Ureibacillus xyleni</name>
    <dbReference type="NCBI Taxonomy" id="614648"/>
    <lineage>
        <taxon>Bacteria</taxon>
        <taxon>Bacillati</taxon>
        <taxon>Bacillota</taxon>
        <taxon>Bacilli</taxon>
        <taxon>Bacillales</taxon>
        <taxon>Caryophanaceae</taxon>
        <taxon>Ureibacillus</taxon>
    </lineage>
</organism>
<evidence type="ECO:0000256" key="5">
    <source>
        <dbReference type="ARBA" id="ARBA00023136"/>
    </source>
</evidence>
<keyword evidence="5 6" id="KW-0472">Membrane</keyword>
<protein>
    <submittedName>
        <fullName evidence="7">Membrane protein</fullName>
    </submittedName>
</protein>
<dbReference type="EMBL" id="OBMQ01000002">
    <property type="protein sequence ID" value="SOC00034.1"/>
    <property type="molecule type" value="Genomic_DNA"/>
</dbReference>
<keyword evidence="2" id="KW-1003">Cell membrane</keyword>
<reference evidence="8" key="1">
    <citation type="submission" date="2017-08" db="EMBL/GenBank/DDBJ databases">
        <authorList>
            <person name="Varghese N."/>
            <person name="Submissions S."/>
        </authorList>
    </citation>
    <scope>NUCLEOTIDE SEQUENCE [LARGE SCALE GENOMIC DNA]</scope>
    <source>
        <strain evidence="8">JC22</strain>
    </source>
</reference>